<evidence type="ECO:0000256" key="3">
    <source>
        <dbReference type="ARBA" id="ARBA00022490"/>
    </source>
</evidence>
<evidence type="ECO:0000259" key="17">
    <source>
        <dbReference type="PROSITE" id="PS50010"/>
    </source>
</evidence>
<keyword evidence="4" id="KW-0723">Serine/threonine-protein kinase</keyword>
<keyword evidence="9" id="KW-0862">Zinc</keyword>
<dbReference type="SMART" id="SM00325">
    <property type="entry name" value="RhoGEF"/>
    <property type="match status" value="1"/>
</dbReference>
<feature type="compositionally biased region" description="Basic and acidic residues" evidence="15">
    <location>
        <begin position="126"/>
        <end position="166"/>
    </location>
</feature>
<dbReference type="PROSITE" id="PS50011">
    <property type="entry name" value="PROTEIN_KINASE_DOM"/>
    <property type="match status" value="1"/>
</dbReference>
<evidence type="ECO:0000256" key="9">
    <source>
        <dbReference type="ARBA" id="ARBA00022771"/>
    </source>
</evidence>
<dbReference type="InterPro" id="IPR036936">
    <property type="entry name" value="CRIB_dom_sf"/>
</dbReference>
<dbReference type="EC" id="2.7.11.1" evidence="2"/>
<evidence type="ECO:0000256" key="4">
    <source>
        <dbReference type="ARBA" id="ARBA00022527"/>
    </source>
</evidence>
<keyword evidence="10" id="KW-0418">Kinase</keyword>
<dbReference type="Pfam" id="PF17838">
    <property type="entry name" value="PH_16"/>
    <property type="match status" value="1"/>
</dbReference>
<evidence type="ECO:0000256" key="8">
    <source>
        <dbReference type="ARBA" id="ARBA00022741"/>
    </source>
</evidence>
<evidence type="ECO:0000256" key="2">
    <source>
        <dbReference type="ARBA" id="ARBA00012513"/>
    </source>
</evidence>
<evidence type="ECO:0000259" key="18">
    <source>
        <dbReference type="PROSITE" id="PS50011"/>
    </source>
</evidence>
<dbReference type="Gene3D" id="3.30.200.20">
    <property type="entry name" value="Phosphorylase Kinase, domain 1"/>
    <property type="match status" value="1"/>
</dbReference>
<gene>
    <name evidence="20" type="ORF">CHARACLAT_014923</name>
</gene>
<feature type="domain" description="CRIB" evidence="19">
    <location>
        <begin position="12"/>
        <end position="25"/>
    </location>
</feature>
<evidence type="ECO:0000256" key="10">
    <source>
        <dbReference type="ARBA" id="ARBA00022777"/>
    </source>
</evidence>
<organism evidence="20 21">
    <name type="scientific">Characodon lateralis</name>
    <dbReference type="NCBI Taxonomy" id="208331"/>
    <lineage>
        <taxon>Eukaryota</taxon>
        <taxon>Metazoa</taxon>
        <taxon>Chordata</taxon>
        <taxon>Craniata</taxon>
        <taxon>Vertebrata</taxon>
        <taxon>Euteleostomi</taxon>
        <taxon>Actinopterygii</taxon>
        <taxon>Neopterygii</taxon>
        <taxon>Teleostei</taxon>
        <taxon>Neoteleostei</taxon>
        <taxon>Acanthomorphata</taxon>
        <taxon>Ovalentaria</taxon>
        <taxon>Atherinomorphae</taxon>
        <taxon>Cyprinodontiformes</taxon>
        <taxon>Goodeidae</taxon>
        <taxon>Characodon</taxon>
    </lineage>
</organism>
<feature type="binding site" evidence="13">
    <location>
        <position position="422"/>
    </location>
    <ligand>
        <name>ATP</name>
        <dbReference type="ChEBI" id="CHEBI:30616"/>
    </ligand>
</feature>
<feature type="coiled-coil region" evidence="14">
    <location>
        <begin position="1250"/>
        <end position="1291"/>
    </location>
</feature>
<keyword evidence="9" id="KW-0863">Zinc-finger</keyword>
<dbReference type="InterPro" id="IPR033923">
    <property type="entry name" value="PAK_BD"/>
</dbReference>
<proteinExistence type="predicted"/>
<feature type="region of interest" description="Disordered" evidence="15">
    <location>
        <begin position="92"/>
        <end position="372"/>
    </location>
</feature>
<feature type="compositionally biased region" description="Polar residues" evidence="15">
    <location>
        <begin position="1437"/>
        <end position="1446"/>
    </location>
</feature>
<dbReference type="EMBL" id="JAHUTJ010042121">
    <property type="protein sequence ID" value="MED6280829.1"/>
    <property type="molecule type" value="Genomic_DNA"/>
</dbReference>
<dbReference type="InterPro" id="IPR041020">
    <property type="entry name" value="PH_16"/>
</dbReference>
<dbReference type="SMART" id="SM00233">
    <property type="entry name" value="PH"/>
    <property type="match status" value="1"/>
</dbReference>
<dbReference type="Gene3D" id="3.90.810.10">
    <property type="entry name" value="CRIB domain"/>
    <property type="match status" value="1"/>
</dbReference>
<dbReference type="Pfam" id="PF00786">
    <property type="entry name" value="PBD"/>
    <property type="match status" value="1"/>
</dbReference>
<dbReference type="InterPro" id="IPR000719">
    <property type="entry name" value="Prot_kinase_dom"/>
</dbReference>
<name>A0ABU7E2R2_9TELE</name>
<dbReference type="CDD" id="cd14680">
    <property type="entry name" value="PH_p190RhoGEF"/>
    <property type="match status" value="1"/>
</dbReference>
<dbReference type="PANTHER" id="PTHR13944">
    <property type="entry name" value="AGAP007712-PA"/>
    <property type="match status" value="1"/>
</dbReference>
<keyword evidence="21" id="KW-1185">Reference proteome</keyword>
<keyword evidence="3" id="KW-0963">Cytoplasm</keyword>
<dbReference type="PROSITE" id="PS00107">
    <property type="entry name" value="PROTEIN_KINASE_ATP"/>
    <property type="match status" value="1"/>
</dbReference>
<dbReference type="InterPro" id="IPR000095">
    <property type="entry name" value="CRIB_dom"/>
</dbReference>
<keyword evidence="9" id="KW-0479">Metal-binding</keyword>
<dbReference type="InterPro" id="IPR035899">
    <property type="entry name" value="DBL_dom_sf"/>
</dbReference>
<keyword evidence="11 13" id="KW-0067">ATP-binding</keyword>
<dbReference type="InterPro" id="IPR051632">
    <property type="entry name" value="Rho_GEF"/>
</dbReference>
<dbReference type="Proteomes" id="UP001352852">
    <property type="component" value="Unassembled WGS sequence"/>
</dbReference>
<dbReference type="InterPro" id="IPR001849">
    <property type="entry name" value="PH_domain"/>
</dbReference>
<evidence type="ECO:0000256" key="13">
    <source>
        <dbReference type="PROSITE-ProRule" id="PRU10141"/>
    </source>
</evidence>
<keyword evidence="5" id="KW-0597">Phosphoprotein</keyword>
<feature type="domain" description="Protein kinase" evidence="18">
    <location>
        <begin position="392"/>
        <end position="678"/>
    </location>
</feature>
<feature type="compositionally biased region" description="Basic and acidic residues" evidence="15">
    <location>
        <begin position="195"/>
        <end position="220"/>
    </location>
</feature>
<feature type="compositionally biased region" description="Polar residues" evidence="15">
    <location>
        <begin position="258"/>
        <end position="267"/>
    </location>
</feature>
<keyword evidence="7" id="KW-0808">Transferase</keyword>
<keyword evidence="8 13" id="KW-0547">Nucleotide-binding</keyword>
<dbReference type="SUPFAM" id="SSF56112">
    <property type="entry name" value="Protein kinase-like (PK-like)"/>
    <property type="match status" value="1"/>
</dbReference>
<feature type="compositionally biased region" description="Acidic residues" evidence="15">
    <location>
        <begin position="942"/>
        <end position="951"/>
    </location>
</feature>
<evidence type="ECO:0000256" key="7">
    <source>
        <dbReference type="ARBA" id="ARBA00022679"/>
    </source>
</evidence>
<evidence type="ECO:0000259" key="19">
    <source>
        <dbReference type="PROSITE" id="PS50108"/>
    </source>
</evidence>
<dbReference type="InterPro" id="IPR017441">
    <property type="entry name" value="Protein_kinase_ATP_BS"/>
</dbReference>
<dbReference type="InterPro" id="IPR037819">
    <property type="entry name" value="ARHGEF28_PH"/>
</dbReference>
<feature type="compositionally biased region" description="Basic and acidic residues" evidence="15">
    <location>
        <begin position="363"/>
        <end position="372"/>
    </location>
</feature>
<evidence type="ECO:0000313" key="20">
    <source>
        <dbReference type="EMBL" id="MED6280829.1"/>
    </source>
</evidence>
<dbReference type="SMART" id="SM00285">
    <property type="entry name" value="PBD"/>
    <property type="match status" value="1"/>
</dbReference>
<dbReference type="PANTHER" id="PTHR13944:SF22">
    <property type="entry name" value="RHO GUANINE NUCLEOTIDE EXCHANGE FACTOR 28"/>
    <property type="match status" value="1"/>
</dbReference>
<dbReference type="SUPFAM" id="SSF48065">
    <property type="entry name" value="DBL homology domain (DH-domain)"/>
    <property type="match status" value="1"/>
</dbReference>
<feature type="region of interest" description="Disordered" evidence="15">
    <location>
        <begin position="1356"/>
        <end position="1378"/>
    </location>
</feature>
<comment type="subcellular location">
    <subcellularLocation>
        <location evidence="1">Cytoplasm</location>
    </subcellularLocation>
</comment>
<accession>A0ABU7E2R2</accession>
<comment type="caution">
    <text evidence="20">The sequence shown here is derived from an EMBL/GenBank/DDBJ whole genome shotgun (WGS) entry which is preliminary data.</text>
</comment>
<feature type="region of interest" description="Disordered" evidence="15">
    <location>
        <begin position="1437"/>
        <end position="1464"/>
    </location>
</feature>
<dbReference type="PROSITE" id="PS50108">
    <property type="entry name" value="CRIB"/>
    <property type="match status" value="1"/>
</dbReference>
<feature type="compositionally biased region" description="Low complexity" evidence="15">
    <location>
        <begin position="167"/>
        <end position="177"/>
    </location>
</feature>
<evidence type="ECO:0000256" key="12">
    <source>
        <dbReference type="ARBA" id="ARBA00023054"/>
    </source>
</evidence>
<dbReference type="InterPro" id="IPR011993">
    <property type="entry name" value="PH-like_dom_sf"/>
</dbReference>
<evidence type="ECO:0000313" key="21">
    <source>
        <dbReference type="Proteomes" id="UP001352852"/>
    </source>
</evidence>
<dbReference type="CDD" id="cd00160">
    <property type="entry name" value="RhoGEF"/>
    <property type="match status" value="1"/>
</dbReference>
<dbReference type="Gene3D" id="2.30.29.30">
    <property type="entry name" value="Pleckstrin-homology domain (PH domain)/Phosphotyrosine-binding domain (PTB)"/>
    <property type="match status" value="1"/>
</dbReference>
<protein>
    <recommendedName>
        <fullName evidence="2">non-specific serine/threonine protein kinase</fullName>
        <ecNumber evidence="2">2.7.11.1</ecNumber>
    </recommendedName>
</protein>
<dbReference type="Pfam" id="PF00069">
    <property type="entry name" value="Pkinase"/>
    <property type="match status" value="1"/>
</dbReference>
<keyword evidence="12 14" id="KW-0175">Coiled coil</keyword>
<dbReference type="InterPro" id="IPR011009">
    <property type="entry name" value="Kinase-like_dom_sf"/>
</dbReference>
<dbReference type="SUPFAM" id="SSF50729">
    <property type="entry name" value="PH domain-like"/>
    <property type="match status" value="1"/>
</dbReference>
<evidence type="ECO:0000256" key="15">
    <source>
        <dbReference type="SAM" id="MobiDB-lite"/>
    </source>
</evidence>
<dbReference type="Gene3D" id="1.20.900.10">
    <property type="entry name" value="Dbl homology (DH) domain"/>
    <property type="match status" value="1"/>
</dbReference>
<evidence type="ECO:0000259" key="16">
    <source>
        <dbReference type="PROSITE" id="PS50003"/>
    </source>
</evidence>
<feature type="compositionally biased region" description="Low complexity" evidence="15">
    <location>
        <begin position="292"/>
        <end position="311"/>
    </location>
</feature>
<feature type="domain" description="PH" evidence="16">
    <location>
        <begin position="838"/>
        <end position="940"/>
    </location>
</feature>
<dbReference type="InterPro" id="IPR000219">
    <property type="entry name" value="DH_dom"/>
</dbReference>
<dbReference type="PROSITE" id="PS50003">
    <property type="entry name" value="PH_DOMAIN"/>
    <property type="match status" value="1"/>
</dbReference>
<sequence>MFAKKKKSRIQISAPSNFEHRVHTDFDEQEQKFVGLPRQWQSLIEDTAKRPKPFIDATVITTVEPRKTIVRGSKLGADGSLTWLLDEFDTMSVTRSNSLRRGSPPIQPRRDSGSSGGVGGEQENGDPQHRHYSHPDKQDRDRHRQDHQGGVDRQRGVHPHLRDEGIQGRPQQQPRGQEPSKAYRDRAGSGQHPSTHRDRDPRDRNQEQVVRRDQPSDHRPKSSYVARDGSPTSPRDKRPLSGPNIRTPNLPITEGVMKTSQQTTGPFNTYPRADSEGGRSPTGQVGRHHESSPQNGPSSSSARGSSTSKPPVSHPHSHHASHPSLTHDSSQHPHTPHPNVPAPRPPVPTGPPGSAAMPQGRSPQREPQRVSHEQFRAALQMVVDPGDPRTYLDHYIKIGEGSTGIVCIATVKTTGKLVAVKKMDLRKQQRRELLFNEVVIMRDYHHENVVEMYNSYLVGDELWVVMEFLEGGALTDIVTHTRMNEEQIATVCVSVLKALSVLHTQGVIHRDIKSDSILLTHDGRKMKPAWLHSNSKKKSASVCFVSRHLLRVEPKAFPGQPRHIVPPVCPGPSPGPPPGGTCLEHLPGRRPGGIRCLTPVTSYCVELMQTELHHIQTLTVMSEVFRRGMLEELQLDWDCVARIFPCLDPLLLFHRNLFKALQECRQAATQAENSRNYLIHHIGDVLLQQFSDENAEKMKQVYGEFCSHHMEAVNFFKELQQQNKKFLNFVRQQSNNSLVRRREVPEFILLVTQRITKYPVLLGKILQYTQDGSQEHSDLSDALAQIRDIITAVDLMVGKYERSQELQEVLARLETKSFAKLKNDKVFRKQDLNSKHRALQHKGLLYWKTATGRLKDTLALLLTDVLVFLQEKDQRFIFASVDQKPPVIPLQKLIVREVANEERGMFLISASSVGPEMYEVHTTTKEERNAWMRHIRQAVESCPEEEEEEERSAETEEARQAAEVRAQKISKFQETLLGQDQHICHSLEEKLQLYAELTELTLRAPESVPHRHLLVGPAQYTDIEAPHQASSLLTAALREAENLISILQTRDGVPFQHQNSPVQAPECCSYNSHGSSIQESPSEPDYLSTLSMSSNSLGSESELTGMDNASWSSAVELRKGDTKGTLLKVAERVQSLTQLLYSLQAAVTLQDSFYEVQKLLLQEGERLQLRSISSLQTSLEQEKQRSVDKMKEEKKSLERKKEDVDEVQKLQLKLKQEQQRWEKECVVREKQQSEQENVLEEREQQCLFEAERLRCEREELEVQLQEYQQSLDRLREGQRSVERDKERIEAQQRLLQSWRHSRQSSLPITIPLDGYKVSTHSRTGSFDGKCLLFKNESGLFSSLQQNHLHRPTNYNRQHALSTQKKNPDSPPLSSGCAPDSSLSASLYNSLNTLLSQTHSKQPLYGNNHSCTRSSVDCLHPFSSRVASQQSNNTDFTQMEETQTSGPWRSGITGHGLIKERNSPSLTHLLPPQAYLSLEGQKGDEGVEENIVYL</sequence>
<dbReference type="CDD" id="cd01093">
    <property type="entry name" value="CRIB_PAK_like"/>
    <property type="match status" value="1"/>
</dbReference>
<dbReference type="PROSITE" id="PS50010">
    <property type="entry name" value="DH_2"/>
    <property type="match status" value="1"/>
</dbReference>
<evidence type="ECO:0000256" key="6">
    <source>
        <dbReference type="ARBA" id="ARBA00022658"/>
    </source>
</evidence>
<keyword evidence="6" id="KW-0344">Guanine-nucleotide releasing factor</keyword>
<evidence type="ECO:0000256" key="14">
    <source>
        <dbReference type="SAM" id="Coils"/>
    </source>
</evidence>
<dbReference type="Gene3D" id="1.10.510.10">
    <property type="entry name" value="Transferase(Phosphotransferase) domain 1"/>
    <property type="match status" value="1"/>
</dbReference>
<feature type="compositionally biased region" description="Pro residues" evidence="15">
    <location>
        <begin position="336"/>
        <end position="351"/>
    </location>
</feature>
<evidence type="ECO:0000256" key="1">
    <source>
        <dbReference type="ARBA" id="ARBA00004496"/>
    </source>
</evidence>
<reference evidence="20 21" key="1">
    <citation type="submission" date="2021-06" db="EMBL/GenBank/DDBJ databases">
        <authorList>
            <person name="Palmer J.M."/>
        </authorList>
    </citation>
    <scope>NUCLEOTIDE SEQUENCE [LARGE SCALE GENOMIC DNA]</scope>
    <source>
        <strain evidence="20 21">CL_MEX2019</strain>
        <tissue evidence="20">Muscle</tissue>
    </source>
</reference>
<evidence type="ECO:0000256" key="11">
    <source>
        <dbReference type="ARBA" id="ARBA00022840"/>
    </source>
</evidence>
<dbReference type="Pfam" id="PF00621">
    <property type="entry name" value="RhoGEF"/>
    <property type="match status" value="1"/>
</dbReference>
<feature type="region of interest" description="Disordered" evidence="15">
    <location>
        <begin position="940"/>
        <end position="959"/>
    </location>
</feature>
<feature type="domain" description="DH" evidence="17">
    <location>
        <begin position="606"/>
        <end position="796"/>
    </location>
</feature>
<feature type="coiled-coil region" evidence="14">
    <location>
        <begin position="1180"/>
        <end position="1224"/>
    </location>
</feature>
<evidence type="ECO:0000256" key="5">
    <source>
        <dbReference type="ARBA" id="ARBA00022553"/>
    </source>
</evidence>